<keyword evidence="5" id="KW-0804">Transcription</keyword>
<dbReference type="PANTHER" id="PTHR33164">
    <property type="entry name" value="TRANSCRIPTIONAL REGULATOR, MARR FAMILY"/>
    <property type="match status" value="1"/>
</dbReference>
<dbReference type="SMART" id="SM00347">
    <property type="entry name" value="HTH_MARR"/>
    <property type="match status" value="1"/>
</dbReference>
<dbReference type="PROSITE" id="PS50995">
    <property type="entry name" value="HTH_MARR_2"/>
    <property type="match status" value="1"/>
</dbReference>
<dbReference type="Gene3D" id="1.10.10.10">
    <property type="entry name" value="Winged helix-like DNA-binding domain superfamily/Winged helix DNA-binding domain"/>
    <property type="match status" value="1"/>
</dbReference>
<gene>
    <name evidence="7" type="ORF">GCM10022197_03120</name>
</gene>
<organism evidence="7 8">
    <name type="scientific">Microlunatus spumicola</name>
    <dbReference type="NCBI Taxonomy" id="81499"/>
    <lineage>
        <taxon>Bacteria</taxon>
        <taxon>Bacillati</taxon>
        <taxon>Actinomycetota</taxon>
        <taxon>Actinomycetes</taxon>
        <taxon>Propionibacteriales</taxon>
        <taxon>Propionibacteriaceae</taxon>
        <taxon>Microlunatus</taxon>
    </lineage>
</organism>
<keyword evidence="4" id="KW-0238">DNA-binding</keyword>
<evidence type="ECO:0000256" key="3">
    <source>
        <dbReference type="ARBA" id="ARBA00023015"/>
    </source>
</evidence>
<evidence type="ECO:0000259" key="6">
    <source>
        <dbReference type="PROSITE" id="PS50995"/>
    </source>
</evidence>
<protein>
    <submittedName>
        <fullName evidence="7">MarR family transcriptional regulator</fullName>
    </submittedName>
</protein>
<evidence type="ECO:0000256" key="4">
    <source>
        <dbReference type="ARBA" id="ARBA00023125"/>
    </source>
</evidence>
<feature type="domain" description="HTH marR-type" evidence="6">
    <location>
        <begin position="18"/>
        <end position="148"/>
    </location>
</feature>
<reference evidence="8" key="1">
    <citation type="journal article" date="2019" name="Int. J. Syst. Evol. Microbiol.">
        <title>The Global Catalogue of Microorganisms (GCM) 10K type strain sequencing project: providing services to taxonomists for standard genome sequencing and annotation.</title>
        <authorList>
            <consortium name="The Broad Institute Genomics Platform"/>
            <consortium name="The Broad Institute Genome Sequencing Center for Infectious Disease"/>
            <person name="Wu L."/>
            <person name="Ma J."/>
        </authorList>
    </citation>
    <scope>NUCLEOTIDE SEQUENCE [LARGE SCALE GENOMIC DNA]</scope>
    <source>
        <strain evidence="8">JCM 16540</strain>
    </source>
</reference>
<dbReference type="InterPro" id="IPR000835">
    <property type="entry name" value="HTH_MarR-typ"/>
</dbReference>
<sequence>MDPADYLPTDPEPCLRLDDQLCFALYAATNAVVRSYRPLLLELGLTYPQYLVMMALWEKEDLSVGDLGARLDLPVSGITPVLDRLDRAGLLDRRRGTPDRRVVLVALTDAGRALEEQAAKAQHQVRCQTLLTPDALANLRDELQDLVRVMAHDAA</sequence>
<evidence type="ECO:0000313" key="7">
    <source>
        <dbReference type="EMBL" id="GAA3551546.1"/>
    </source>
</evidence>
<comment type="subcellular location">
    <subcellularLocation>
        <location evidence="1">Cytoplasm</location>
    </subcellularLocation>
</comment>
<evidence type="ECO:0000256" key="5">
    <source>
        <dbReference type="ARBA" id="ARBA00023163"/>
    </source>
</evidence>
<dbReference type="InterPro" id="IPR036390">
    <property type="entry name" value="WH_DNA-bd_sf"/>
</dbReference>
<dbReference type="EMBL" id="BAAAYR010000001">
    <property type="protein sequence ID" value="GAA3551546.1"/>
    <property type="molecule type" value="Genomic_DNA"/>
</dbReference>
<name>A0ABP6WJE1_9ACTN</name>
<evidence type="ECO:0000256" key="2">
    <source>
        <dbReference type="ARBA" id="ARBA00022490"/>
    </source>
</evidence>
<evidence type="ECO:0000256" key="1">
    <source>
        <dbReference type="ARBA" id="ARBA00004496"/>
    </source>
</evidence>
<dbReference type="RefSeq" id="WP_344740821.1">
    <property type="nucleotide sequence ID" value="NZ_BAAAYR010000001.1"/>
</dbReference>
<dbReference type="Proteomes" id="UP001500767">
    <property type="component" value="Unassembled WGS sequence"/>
</dbReference>
<dbReference type="PANTHER" id="PTHR33164:SF5">
    <property type="entry name" value="ORGANIC HYDROPEROXIDE RESISTANCE TRANSCRIPTIONAL REGULATOR"/>
    <property type="match status" value="1"/>
</dbReference>
<dbReference type="InterPro" id="IPR036388">
    <property type="entry name" value="WH-like_DNA-bd_sf"/>
</dbReference>
<dbReference type="PRINTS" id="PR00598">
    <property type="entry name" value="HTHMARR"/>
</dbReference>
<proteinExistence type="predicted"/>
<evidence type="ECO:0000313" key="8">
    <source>
        <dbReference type="Proteomes" id="UP001500767"/>
    </source>
</evidence>
<dbReference type="InterPro" id="IPR039422">
    <property type="entry name" value="MarR/SlyA-like"/>
</dbReference>
<dbReference type="InterPro" id="IPR055166">
    <property type="entry name" value="Transc_reg_Sar_Rot_HTH"/>
</dbReference>
<dbReference type="SUPFAM" id="SSF46785">
    <property type="entry name" value="Winged helix' DNA-binding domain"/>
    <property type="match status" value="1"/>
</dbReference>
<keyword evidence="3" id="KW-0805">Transcription regulation</keyword>
<comment type="caution">
    <text evidence="7">The sequence shown here is derived from an EMBL/GenBank/DDBJ whole genome shotgun (WGS) entry which is preliminary data.</text>
</comment>
<keyword evidence="2" id="KW-0963">Cytoplasm</keyword>
<keyword evidence="8" id="KW-1185">Reference proteome</keyword>
<accession>A0ABP6WJE1</accession>
<dbReference type="Pfam" id="PF22381">
    <property type="entry name" value="Staph_reg_Sar_Rot"/>
    <property type="match status" value="1"/>
</dbReference>